<sequence length="104" mass="11664">MRSVLSDVMGFLETAGTVMFFKFRERAASDVLGHVNDTLELFSLSHCTAGVPHTDAVGHYALNRALIKGHQQSLCDIFFLSTLRKYSLCWAFFSRFSCSRSGCF</sequence>
<evidence type="ECO:0000313" key="1">
    <source>
        <dbReference type="EMBL" id="MEQ2243324.1"/>
    </source>
</evidence>
<dbReference type="Proteomes" id="UP001482620">
    <property type="component" value="Unassembled WGS sequence"/>
</dbReference>
<dbReference type="EMBL" id="JAHRIQ010069866">
    <property type="protein sequence ID" value="MEQ2243324.1"/>
    <property type="molecule type" value="Genomic_DNA"/>
</dbReference>
<evidence type="ECO:0000313" key="2">
    <source>
        <dbReference type="Proteomes" id="UP001482620"/>
    </source>
</evidence>
<name>A0ABV0UEL6_9TELE</name>
<organism evidence="1 2">
    <name type="scientific">Ilyodon furcidens</name>
    <name type="common">goldbreast splitfin</name>
    <dbReference type="NCBI Taxonomy" id="33524"/>
    <lineage>
        <taxon>Eukaryota</taxon>
        <taxon>Metazoa</taxon>
        <taxon>Chordata</taxon>
        <taxon>Craniata</taxon>
        <taxon>Vertebrata</taxon>
        <taxon>Euteleostomi</taxon>
        <taxon>Actinopterygii</taxon>
        <taxon>Neopterygii</taxon>
        <taxon>Teleostei</taxon>
        <taxon>Neoteleostei</taxon>
        <taxon>Acanthomorphata</taxon>
        <taxon>Ovalentaria</taxon>
        <taxon>Atherinomorphae</taxon>
        <taxon>Cyprinodontiformes</taxon>
        <taxon>Goodeidae</taxon>
        <taxon>Ilyodon</taxon>
    </lineage>
</organism>
<comment type="caution">
    <text evidence="1">The sequence shown here is derived from an EMBL/GenBank/DDBJ whole genome shotgun (WGS) entry which is preliminary data.</text>
</comment>
<protein>
    <submittedName>
        <fullName evidence="1">Uncharacterized protein</fullName>
    </submittedName>
</protein>
<proteinExistence type="predicted"/>
<gene>
    <name evidence="1" type="ORF">ILYODFUR_005899</name>
</gene>
<keyword evidence="2" id="KW-1185">Reference proteome</keyword>
<accession>A0ABV0UEL6</accession>
<reference evidence="1 2" key="1">
    <citation type="submission" date="2021-06" db="EMBL/GenBank/DDBJ databases">
        <authorList>
            <person name="Palmer J.M."/>
        </authorList>
    </citation>
    <scope>NUCLEOTIDE SEQUENCE [LARGE SCALE GENOMIC DNA]</scope>
    <source>
        <strain evidence="2">if_2019</strain>
        <tissue evidence="1">Muscle</tissue>
    </source>
</reference>